<protein>
    <submittedName>
        <fullName evidence="1">Uncharacterized protein</fullName>
    </submittedName>
</protein>
<name>A0ABW4B351_9GAMM</name>
<keyword evidence="2" id="KW-1185">Reference proteome</keyword>
<dbReference type="EMBL" id="JBHTMN010000007">
    <property type="protein sequence ID" value="MFD1383020.1"/>
    <property type="molecule type" value="Genomic_DNA"/>
</dbReference>
<dbReference type="RefSeq" id="WP_377366197.1">
    <property type="nucleotide sequence ID" value="NZ_JBHTMN010000007.1"/>
</dbReference>
<organism evidence="1 2">
    <name type="scientific">Rhodanobacter aciditrophus</name>
    <dbReference type="NCBI Taxonomy" id="1623218"/>
    <lineage>
        <taxon>Bacteria</taxon>
        <taxon>Pseudomonadati</taxon>
        <taxon>Pseudomonadota</taxon>
        <taxon>Gammaproteobacteria</taxon>
        <taxon>Lysobacterales</taxon>
        <taxon>Rhodanobacteraceae</taxon>
        <taxon>Rhodanobacter</taxon>
    </lineage>
</organism>
<comment type="caution">
    <text evidence="1">The sequence shown here is derived from an EMBL/GenBank/DDBJ whole genome shotgun (WGS) entry which is preliminary data.</text>
</comment>
<reference evidence="2" key="1">
    <citation type="journal article" date="2019" name="Int. J. Syst. Evol. Microbiol.">
        <title>The Global Catalogue of Microorganisms (GCM) 10K type strain sequencing project: providing services to taxonomists for standard genome sequencing and annotation.</title>
        <authorList>
            <consortium name="The Broad Institute Genomics Platform"/>
            <consortium name="The Broad Institute Genome Sequencing Center for Infectious Disease"/>
            <person name="Wu L."/>
            <person name="Ma J."/>
        </authorList>
    </citation>
    <scope>NUCLEOTIDE SEQUENCE [LARGE SCALE GENOMIC DNA]</scope>
    <source>
        <strain evidence="2">JCM 30774</strain>
    </source>
</reference>
<proteinExistence type="predicted"/>
<dbReference type="Proteomes" id="UP001597059">
    <property type="component" value="Unassembled WGS sequence"/>
</dbReference>
<gene>
    <name evidence="1" type="ORF">ACFQ45_06565</name>
</gene>
<evidence type="ECO:0000313" key="2">
    <source>
        <dbReference type="Proteomes" id="UP001597059"/>
    </source>
</evidence>
<accession>A0ABW4B351</accession>
<sequence>MMVLFFPAQQALDCLSDSGRILGKIEFDGVSDTYVFAPQDASVPLTDAEASSIAAKLANLSAGHASIAMQDDD</sequence>
<evidence type="ECO:0000313" key="1">
    <source>
        <dbReference type="EMBL" id="MFD1383020.1"/>
    </source>
</evidence>